<evidence type="ECO:0000259" key="16">
    <source>
        <dbReference type="PROSITE" id="PS50113"/>
    </source>
</evidence>
<dbReference type="Pfam" id="PF13426">
    <property type="entry name" value="PAS_9"/>
    <property type="match status" value="1"/>
</dbReference>
<evidence type="ECO:0000256" key="8">
    <source>
        <dbReference type="ARBA" id="ARBA00022679"/>
    </source>
</evidence>
<feature type="region of interest" description="Disordered" evidence="14">
    <location>
        <begin position="1"/>
        <end position="24"/>
    </location>
</feature>
<dbReference type="PANTHER" id="PTHR47429">
    <property type="entry name" value="PROTEIN TWIN LOV 1"/>
    <property type="match status" value="1"/>
</dbReference>
<evidence type="ECO:0000256" key="3">
    <source>
        <dbReference type="ARBA" id="ARBA00022543"/>
    </source>
</evidence>
<dbReference type="GO" id="GO:0004673">
    <property type="term" value="F:protein histidine kinase activity"/>
    <property type="evidence" value="ECO:0007669"/>
    <property type="project" value="UniProtKB-EC"/>
</dbReference>
<dbReference type="InterPro" id="IPR011102">
    <property type="entry name" value="Sig_transdc_His_kinase_HWE"/>
</dbReference>
<evidence type="ECO:0000256" key="2">
    <source>
        <dbReference type="ARBA" id="ARBA00012438"/>
    </source>
</evidence>
<evidence type="ECO:0000256" key="11">
    <source>
        <dbReference type="ARBA" id="ARBA00022840"/>
    </source>
</evidence>
<keyword evidence="18" id="KW-1185">Reference proteome</keyword>
<keyword evidence="3" id="KW-0600">Photoreceptor protein</keyword>
<dbReference type="InterPro" id="IPR000014">
    <property type="entry name" value="PAS"/>
</dbReference>
<reference evidence="17 18" key="1">
    <citation type="submission" date="2016-11" db="EMBL/GenBank/DDBJ databases">
        <title>Complete genome sequence of Sulfitobacter sp. AM1-D1, a toxic bacteria associated with marine dinoflagellate Alexandrium minutum in East China Sea.</title>
        <authorList>
            <person name="Yang Q."/>
            <person name="Zhang X."/>
            <person name="Tian X."/>
        </authorList>
    </citation>
    <scope>NUCLEOTIDE SEQUENCE [LARGE SCALE GENOMIC DNA]</scope>
    <source>
        <strain evidence="17 18">AM1-D1</strain>
    </source>
</reference>
<sequence length="358" mass="39982">MSEEKKRQVHRAFDDSPQRFREKHADDQFSGASGVLFEQAMAQTRMAICLSDPNAEDSPIVFANRAFMELTGYDEAEIVGRNCRFLQGPETDPAAVRRIRTALEKEAVIVVELVNYRKDGEKFWNALHLGPIYNENNELLYYFGSQWDVSDVHAARAEEANAKAMSRELSHRMKNMFSVIASIVSVTGRMEGNTSIAEAINQRIRALGRAYEPTLDDARLGSIEVGQAIRSVLAPYDPEEDRIELDGNGLRAEANVVSILGLALHELATNAMKYGALATDHGKVKVAWRLDKDTSIAESRRVSLEWTETGTVPKELREKSGGTGHNIMETLLRSADGVIDYDWRPEGLHVHISLPLID</sequence>
<dbReference type="PANTHER" id="PTHR47429:SF2">
    <property type="entry name" value="PROTEIN TWIN LOV 1"/>
    <property type="match status" value="1"/>
</dbReference>
<evidence type="ECO:0000256" key="10">
    <source>
        <dbReference type="ARBA" id="ARBA00022777"/>
    </source>
</evidence>
<dbReference type="NCBIfam" id="TIGR00229">
    <property type="entry name" value="sensory_box"/>
    <property type="match status" value="1"/>
</dbReference>
<dbReference type="InterPro" id="IPR036890">
    <property type="entry name" value="HATPase_C_sf"/>
</dbReference>
<dbReference type="Gene3D" id="3.30.565.10">
    <property type="entry name" value="Histidine kinase-like ATPase, C-terminal domain"/>
    <property type="match status" value="1"/>
</dbReference>
<dbReference type="EC" id="2.7.13.3" evidence="2"/>
<name>A0A1J0WEA5_9RHOB</name>
<dbReference type="Pfam" id="PF07536">
    <property type="entry name" value="HWE_HK"/>
    <property type="match status" value="1"/>
</dbReference>
<keyword evidence="7" id="KW-0288">FMN</keyword>
<keyword evidence="12" id="KW-0157">Chromophore</keyword>
<dbReference type="AlphaFoldDB" id="A0A1J0WEA5"/>
<dbReference type="Gene3D" id="3.30.450.20">
    <property type="entry name" value="PAS domain"/>
    <property type="match status" value="1"/>
</dbReference>
<dbReference type="PROSITE" id="PS50113">
    <property type="entry name" value="PAC"/>
    <property type="match status" value="1"/>
</dbReference>
<dbReference type="PROSITE" id="PS50112">
    <property type="entry name" value="PAS"/>
    <property type="match status" value="1"/>
</dbReference>
<keyword evidence="5" id="KW-0716">Sensory transduction</keyword>
<keyword evidence="10 17" id="KW-0418">Kinase</keyword>
<keyword evidence="9" id="KW-0547">Nucleotide-binding</keyword>
<proteinExistence type="predicted"/>
<dbReference type="SUPFAM" id="SSF55785">
    <property type="entry name" value="PYP-like sensor domain (PAS domain)"/>
    <property type="match status" value="1"/>
</dbReference>
<dbReference type="KEGG" id="suam:BOO69_03855"/>
<dbReference type="GO" id="GO:0009881">
    <property type="term" value="F:photoreceptor activity"/>
    <property type="evidence" value="ECO:0007669"/>
    <property type="project" value="UniProtKB-KW"/>
</dbReference>
<dbReference type="OrthoDB" id="489241at2"/>
<dbReference type="InterPro" id="IPR001610">
    <property type="entry name" value="PAC"/>
</dbReference>
<evidence type="ECO:0000313" key="17">
    <source>
        <dbReference type="EMBL" id="APE42649.1"/>
    </source>
</evidence>
<evidence type="ECO:0000259" key="15">
    <source>
        <dbReference type="PROSITE" id="PS50112"/>
    </source>
</evidence>
<dbReference type="RefSeq" id="WP_071970485.1">
    <property type="nucleotide sequence ID" value="NZ_CP018076.1"/>
</dbReference>
<evidence type="ECO:0000256" key="6">
    <source>
        <dbReference type="ARBA" id="ARBA00022630"/>
    </source>
</evidence>
<feature type="domain" description="PAC" evidence="16">
    <location>
        <begin position="109"/>
        <end position="161"/>
    </location>
</feature>
<accession>A0A1J0WEA5</accession>
<keyword evidence="13" id="KW-0675">Receptor</keyword>
<dbReference type="SMART" id="SM00086">
    <property type="entry name" value="PAC"/>
    <property type="match status" value="1"/>
</dbReference>
<protein>
    <recommendedName>
        <fullName evidence="2">histidine kinase</fullName>
        <ecNumber evidence="2">2.7.13.3</ecNumber>
    </recommendedName>
</protein>
<dbReference type="SUPFAM" id="SSF55874">
    <property type="entry name" value="ATPase domain of HSP90 chaperone/DNA topoisomerase II/histidine kinase"/>
    <property type="match status" value="1"/>
</dbReference>
<organism evidence="17 18">
    <name type="scientific">Sulfitobacter alexandrii</name>
    <dbReference type="NCBI Taxonomy" id="1917485"/>
    <lineage>
        <taxon>Bacteria</taxon>
        <taxon>Pseudomonadati</taxon>
        <taxon>Pseudomonadota</taxon>
        <taxon>Alphaproteobacteria</taxon>
        <taxon>Rhodobacterales</taxon>
        <taxon>Roseobacteraceae</taxon>
        <taxon>Sulfitobacter</taxon>
    </lineage>
</organism>
<evidence type="ECO:0000256" key="14">
    <source>
        <dbReference type="SAM" id="MobiDB-lite"/>
    </source>
</evidence>
<evidence type="ECO:0000313" key="18">
    <source>
        <dbReference type="Proteomes" id="UP000181897"/>
    </source>
</evidence>
<evidence type="ECO:0000256" key="4">
    <source>
        <dbReference type="ARBA" id="ARBA00022553"/>
    </source>
</evidence>
<dbReference type="EMBL" id="CP018076">
    <property type="protein sequence ID" value="APE42649.1"/>
    <property type="molecule type" value="Genomic_DNA"/>
</dbReference>
<dbReference type="NCBIfam" id="NF010077">
    <property type="entry name" value="PRK13559.1"/>
    <property type="match status" value="1"/>
</dbReference>
<keyword evidence="11" id="KW-0067">ATP-binding</keyword>
<gene>
    <name evidence="17" type="ORF">BOO69_03855</name>
</gene>
<evidence type="ECO:0000256" key="12">
    <source>
        <dbReference type="ARBA" id="ARBA00022991"/>
    </source>
</evidence>
<evidence type="ECO:0000256" key="5">
    <source>
        <dbReference type="ARBA" id="ARBA00022606"/>
    </source>
</evidence>
<dbReference type="InterPro" id="IPR035965">
    <property type="entry name" value="PAS-like_dom_sf"/>
</dbReference>
<dbReference type="Proteomes" id="UP000181897">
    <property type="component" value="Chromosome"/>
</dbReference>
<evidence type="ECO:0000256" key="9">
    <source>
        <dbReference type="ARBA" id="ARBA00022741"/>
    </source>
</evidence>
<dbReference type="SMART" id="SM00911">
    <property type="entry name" value="HWE_HK"/>
    <property type="match status" value="1"/>
</dbReference>
<evidence type="ECO:0000256" key="13">
    <source>
        <dbReference type="ARBA" id="ARBA00023170"/>
    </source>
</evidence>
<evidence type="ECO:0000256" key="7">
    <source>
        <dbReference type="ARBA" id="ARBA00022643"/>
    </source>
</evidence>
<feature type="domain" description="PAS" evidence="15">
    <location>
        <begin position="33"/>
        <end position="106"/>
    </location>
</feature>
<dbReference type="CDD" id="cd00130">
    <property type="entry name" value="PAS"/>
    <property type="match status" value="1"/>
</dbReference>
<keyword evidence="6" id="KW-0285">Flavoprotein</keyword>
<keyword evidence="8" id="KW-0808">Transferase</keyword>
<keyword evidence="4" id="KW-0597">Phosphoprotein</keyword>
<evidence type="ECO:0000256" key="1">
    <source>
        <dbReference type="ARBA" id="ARBA00000085"/>
    </source>
</evidence>
<comment type="catalytic activity">
    <reaction evidence="1">
        <text>ATP + protein L-histidine = ADP + protein N-phospho-L-histidine.</text>
        <dbReference type="EC" id="2.7.13.3"/>
    </reaction>
</comment>
<dbReference type="GO" id="GO:0005524">
    <property type="term" value="F:ATP binding"/>
    <property type="evidence" value="ECO:0007669"/>
    <property type="project" value="UniProtKB-KW"/>
</dbReference>
<dbReference type="InterPro" id="IPR000700">
    <property type="entry name" value="PAS-assoc_C"/>
</dbReference>
<dbReference type="STRING" id="1917485.BOO69_03855"/>